<feature type="region of interest" description="Disordered" evidence="1">
    <location>
        <begin position="318"/>
        <end position="343"/>
    </location>
</feature>
<dbReference type="OrthoDB" id="423829at2759"/>
<comment type="caution">
    <text evidence="2">The sequence shown here is derived from an EMBL/GenBank/DDBJ whole genome shotgun (WGS) entry which is preliminary data.</text>
</comment>
<feature type="compositionally biased region" description="Polar residues" evidence="1">
    <location>
        <begin position="333"/>
        <end position="343"/>
    </location>
</feature>
<name>A0A1Q9EB32_SYMMI</name>
<feature type="compositionally biased region" description="Acidic residues" evidence="1">
    <location>
        <begin position="493"/>
        <end position="506"/>
    </location>
</feature>
<gene>
    <name evidence="2" type="ORF">AK812_SmicGene12278</name>
</gene>
<feature type="compositionally biased region" description="Low complexity" evidence="1">
    <location>
        <begin position="769"/>
        <end position="780"/>
    </location>
</feature>
<dbReference type="EMBL" id="LSRX01000205">
    <property type="protein sequence ID" value="OLQ04617.1"/>
    <property type="molecule type" value="Genomic_DNA"/>
</dbReference>
<accession>A0A1Q9EB32</accession>
<sequence>MHTGISNFIICNLLQSADSVAVDAHGTAPRLLCAVDHLHRKTLSQSAFSTACAVSLEHCRDGEQMSDVVAAIACSIQSPDLERGDLGFKNYPTAIGCADFVDCKQASTQNRAGGWYLQLFNPCADQDVLGECGRSVKCGGLGSETMNHFTFAHTSSARARVFAMASKAKVPEPKVPPGKSLPPSGRGKTPKPPPKLGPCGTGTKDHRSVECPDRFAARRIPSANRRGGTPGASRRSPSAAKSVEKRGANGAKAKPDAGSGACPSAVPPRDGAAMASASKASTPALALQEDSPGMSSATRWAVERVLSARLADKACTKTISSDEVAEDPGARSVNPSTADSELLNTEAKTWETIESFCLQLQPAVSTAVSTVAETGAAVVEVPRSEAKLPDVSSNAAALAEGAFPKSEEEGEAEVNLEPVQELKEKEDKEEKGSDGLQEASLSPALKPIIVSGLPRDAEDKEGCDASDCKPPSPEPEGPTDVQTAESVICSAAADEENIDVAPEESQDVQLHAAEPLVEPSSLAECDEPVGNTEDAATDEALELGLAPATPCSQEDRQHPDAAKPNEPEPEISQTSASPQSCESAETPAECADCMELQETQEHVADSVADGREACRILVAAQTPSPDPAETTPEELSQEQACPSPNDLSESSAVQAQNSDDTLEMEVPEVKEADLCADCPSLLACSPIQGQPASVCGTESDRDRGSQVSRPAEQPCTVVQARMDETASSLEDLEERRELQVTPAKVEPTELTAELASACARLRLEESRNRPSPRTTTSSSSILGRFEQTSSLEPLLMICQEVPTTVGVHPPARGSVGSTSGTGLMAELPCLRGAPNTEKRDEEFREARSGDGSSEILEQELPAATSDLLNAAKTARIALASAFGYFSVAKLGRHLHAISLKESPAVLAGAMTMISAALALALPELAWRFGPVPETFA</sequence>
<feature type="compositionally biased region" description="Polar residues" evidence="1">
    <location>
        <begin position="637"/>
        <end position="659"/>
    </location>
</feature>
<organism evidence="2 3">
    <name type="scientific">Symbiodinium microadriaticum</name>
    <name type="common">Dinoflagellate</name>
    <name type="synonym">Zooxanthella microadriatica</name>
    <dbReference type="NCBI Taxonomy" id="2951"/>
    <lineage>
        <taxon>Eukaryota</taxon>
        <taxon>Sar</taxon>
        <taxon>Alveolata</taxon>
        <taxon>Dinophyceae</taxon>
        <taxon>Suessiales</taxon>
        <taxon>Symbiodiniaceae</taxon>
        <taxon>Symbiodinium</taxon>
    </lineage>
</organism>
<dbReference type="Proteomes" id="UP000186817">
    <property type="component" value="Unassembled WGS sequence"/>
</dbReference>
<feature type="region of interest" description="Disordered" evidence="1">
    <location>
        <begin position="399"/>
        <end position="588"/>
    </location>
</feature>
<evidence type="ECO:0000313" key="2">
    <source>
        <dbReference type="EMBL" id="OLQ04617.1"/>
    </source>
</evidence>
<keyword evidence="3" id="KW-1185">Reference proteome</keyword>
<feature type="region of interest" description="Disordered" evidence="1">
    <location>
        <begin position="689"/>
        <end position="713"/>
    </location>
</feature>
<feature type="compositionally biased region" description="Polar residues" evidence="1">
    <location>
        <begin position="571"/>
        <end position="583"/>
    </location>
</feature>
<feature type="region of interest" description="Disordered" evidence="1">
    <location>
        <begin position="619"/>
        <end position="662"/>
    </location>
</feature>
<evidence type="ECO:0000313" key="3">
    <source>
        <dbReference type="Proteomes" id="UP000186817"/>
    </source>
</evidence>
<feature type="region of interest" description="Disordered" evidence="1">
    <location>
        <begin position="762"/>
        <end position="782"/>
    </location>
</feature>
<dbReference type="AlphaFoldDB" id="A0A1Q9EB32"/>
<protein>
    <submittedName>
        <fullName evidence="2">Uncharacterized protein</fullName>
    </submittedName>
</protein>
<reference evidence="2 3" key="1">
    <citation type="submission" date="2016-02" db="EMBL/GenBank/DDBJ databases">
        <title>Genome analysis of coral dinoflagellate symbionts highlights evolutionary adaptations to a symbiotic lifestyle.</title>
        <authorList>
            <person name="Aranda M."/>
            <person name="Li Y."/>
            <person name="Liew Y.J."/>
            <person name="Baumgarten S."/>
            <person name="Simakov O."/>
            <person name="Wilson M."/>
            <person name="Piel J."/>
            <person name="Ashoor H."/>
            <person name="Bougouffa S."/>
            <person name="Bajic V.B."/>
            <person name="Ryu T."/>
            <person name="Ravasi T."/>
            <person name="Bayer T."/>
            <person name="Micklem G."/>
            <person name="Kim H."/>
            <person name="Bhak J."/>
            <person name="Lajeunesse T.C."/>
            <person name="Voolstra C.R."/>
        </authorList>
    </citation>
    <scope>NUCLEOTIDE SEQUENCE [LARGE SCALE GENOMIC DNA]</scope>
    <source>
        <strain evidence="2 3">CCMP2467</strain>
    </source>
</reference>
<feature type="region of interest" description="Disordered" evidence="1">
    <location>
        <begin position="167"/>
        <end position="296"/>
    </location>
</feature>
<feature type="compositionally biased region" description="Basic and acidic residues" evidence="1">
    <location>
        <begin position="203"/>
        <end position="216"/>
    </location>
</feature>
<feature type="compositionally biased region" description="Basic and acidic residues" evidence="1">
    <location>
        <begin position="455"/>
        <end position="467"/>
    </location>
</feature>
<proteinExistence type="predicted"/>
<evidence type="ECO:0000256" key="1">
    <source>
        <dbReference type="SAM" id="MobiDB-lite"/>
    </source>
</evidence>
<feature type="compositionally biased region" description="Basic and acidic residues" evidence="1">
    <location>
        <begin position="420"/>
        <end position="433"/>
    </location>
</feature>
<feature type="compositionally biased region" description="Basic and acidic residues" evidence="1">
    <location>
        <begin position="553"/>
        <end position="566"/>
    </location>
</feature>